<protein>
    <submittedName>
        <fullName evidence="1">Uncharacterized protein</fullName>
    </submittedName>
</protein>
<reference evidence="1" key="1">
    <citation type="submission" date="2021-05" db="EMBL/GenBank/DDBJ databases">
        <authorList>
            <person name="Alioto T."/>
            <person name="Alioto T."/>
            <person name="Gomez Garrido J."/>
        </authorList>
    </citation>
    <scope>NUCLEOTIDE SEQUENCE</scope>
</reference>
<dbReference type="AlphaFoldDB" id="A0A8D9ANN4"/>
<accession>A0A8D9ANN4</accession>
<dbReference type="EMBL" id="HBUF01063342">
    <property type="protein sequence ID" value="CAG6626726.1"/>
    <property type="molecule type" value="Transcribed_RNA"/>
</dbReference>
<sequence>MDTRVIRSQDVVRCQRLPLLRRLKRLAIPASRRPAVPTPCARPLVASGPALACPTISVTRTAGADPSACSIPSARVGKRVWATSVRTRASRLHAAIIRSVVSLTTRLRATVLRASLGIRSPHARSYLSQPLLLSLPPLLIRAAPHRAVCTAGVAMQGVVLSVPVSGGTRARPPTASQSVWSAPNVLRIGRAPDRSVWTHVWVYVD</sequence>
<name>A0A8D9ANN4_9HEMI</name>
<evidence type="ECO:0000313" key="1">
    <source>
        <dbReference type="EMBL" id="CAG6769400.1"/>
    </source>
</evidence>
<dbReference type="EMBL" id="HBUF01578804">
    <property type="protein sequence ID" value="CAG6769395.1"/>
    <property type="molecule type" value="Transcribed_RNA"/>
</dbReference>
<dbReference type="EMBL" id="HBUF01578805">
    <property type="protein sequence ID" value="CAG6769400.1"/>
    <property type="molecule type" value="Transcribed_RNA"/>
</dbReference>
<proteinExistence type="predicted"/>
<organism evidence="1">
    <name type="scientific">Cacopsylla melanoneura</name>
    <dbReference type="NCBI Taxonomy" id="428564"/>
    <lineage>
        <taxon>Eukaryota</taxon>
        <taxon>Metazoa</taxon>
        <taxon>Ecdysozoa</taxon>
        <taxon>Arthropoda</taxon>
        <taxon>Hexapoda</taxon>
        <taxon>Insecta</taxon>
        <taxon>Pterygota</taxon>
        <taxon>Neoptera</taxon>
        <taxon>Paraneoptera</taxon>
        <taxon>Hemiptera</taxon>
        <taxon>Sternorrhyncha</taxon>
        <taxon>Psylloidea</taxon>
        <taxon>Psyllidae</taxon>
        <taxon>Psyllinae</taxon>
        <taxon>Cacopsylla</taxon>
    </lineage>
</organism>